<accession>F8E4B2</accession>
<dbReference type="GO" id="GO:0006814">
    <property type="term" value="P:sodium ion transport"/>
    <property type="evidence" value="ECO:0007669"/>
    <property type="project" value="UniProtKB-UniRule"/>
</dbReference>
<dbReference type="AlphaFoldDB" id="F8E4B2"/>
<dbReference type="STRING" id="717231.Flexsi_1904"/>
<dbReference type="EC" id="7.2.1.1" evidence="8"/>
<keyword evidence="4 8" id="KW-0915">Sodium</keyword>
<dbReference type="InterPro" id="IPR008703">
    <property type="entry name" value="NqrA"/>
</dbReference>
<dbReference type="PANTHER" id="PTHR37839:SF1">
    <property type="entry name" value="NA(+)-TRANSLOCATING NADH-QUINONE REDUCTASE SUBUNIT A"/>
    <property type="match status" value="1"/>
</dbReference>
<evidence type="ECO:0000256" key="3">
    <source>
        <dbReference type="ARBA" id="ARBA00023027"/>
    </source>
</evidence>
<feature type="domain" description="NqrA N-terminal barrel-sandwich hybrid" evidence="9">
    <location>
        <begin position="4"/>
        <end position="95"/>
    </location>
</feature>
<gene>
    <name evidence="8" type="primary">nqrA</name>
    <name evidence="12" type="ordered locus">Flexsi_1904</name>
</gene>
<dbReference type="Pfam" id="PF11973">
    <property type="entry name" value="NQRA_SLBB"/>
    <property type="match status" value="1"/>
</dbReference>
<dbReference type="GO" id="GO:0016655">
    <property type="term" value="F:oxidoreductase activity, acting on NAD(P)H, quinone or similar compound as acceptor"/>
    <property type="evidence" value="ECO:0007669"/>
    <property type="project" value="UniProtKB-UniRule"/>
</dbReference>
<evidence type="ECO:0000256" key="1">
    <source>
        <dbReference type="ARBA" id="ARBA00022448"/>
    </source>
</evidence>
<comment type="similarity">
    <text evidence="8">Belongs to the NqrA family.</text>
</comment>
<dbReference type="HOGENOM" id="CLU_046656_0_0_0"/>
<reference evidence="13" key="2">
    <citation type="submission" date="2011-06" db="EMBL/GenBank/DDBJ databases">
        <title>The complete genome of Flexistipes sinusarabici DSM 4947.</title>
        <authorList>
            <person name="Lucas S."/>
            <person name="Han J."/>
            <person name="Lapidus A."/>
            <person name="Bruce D."/>
            <person name="Goodwin L."/>
            <person name="Pitluck S."/>
            <person name="Peters L."/>
            <person name="Kyrpides N."/>
            <person name="Mavromatis K."/>
            <person name="Ivanova N."/>
            <person name="Mikhailova N."/>
            <person name="Chertkov O."/>
            <person name="Detter J.C."/>
            <person name="Tapia R."/>
            <person name="Han C."/>
            <person name="Land M."/>
            <person name="Hauser L."/>
            <person name="Markowitz V."/>
            <person name="Cheng J.-F."/>
            <person name="Hugenholtz P."/>
            <person name="Woyke T."/>
            <person name="Wu D."/>
            <person name="Spring S."/>
            <person name="Schroeder M."/>
            <person name="Brambilla E."/>
            <person name="Klenk H.-P."/>
            <person name="Eisen J.A."/>
        </authorList>
    </citation>
    <scope>NUCLEOTIDE SEQUENCE [LARGE SCALE GENOMIC DNA]</scope>
    <source>
        <strain evidence="13">DSM 4947 / MAS 10</strain>
    </source>
</reference>
<name>F8E4B2_FLESM</name>
<keyword evidence="7 8" id="KW-0739">Sodium transport</keyword>
<comment type="function">
    <text evidence="8">NQR complex catalyzes the reduction of ubiquinone-1 to ubiquinol by two successive reactions, coupled with the transport of Na(+) ions from the cytoplasm to the periplasm. NqrA to NqrE are probably involved in the second step, the conversion of ubisemiquinone to ubiquinol.</text>
</comment>
<keyword evidence="2 8" id="KW-1278">Translocase</keyword>
<feature type="domain" description="NqrA second alpha/beta" evidence="11">
    <location>
        <begin position="115"/>
        <end position="258"/>
    </location>
</feature>
<keyword evidence="5 8" id="KW-0406">Ion transport</keyword>
<dbReference type="Pfam" id="PF24836">
    <property type="entry name" value="NQRA_2nd"/>
    <property type="match status" value="1"/>
</dbReference>
<dbReference type="eggNOG" id="COG1726">
    <property type="taxonomic scope" value="Bacteria"/>
</dbReference>
<dbReference type="NCBIfam" id="NF003759">
    <property type="entry name" value="PRK05352.1-2"/>
    <property type="match status" value="1"/>
</dbReference>
<comment type="catalytic activity">
    <reaction evidence="8">
        <text>a ubiquinone + n Na(+)(in) + NADH + H(+) = a ubiquinol + n Na(+)(out) + NAD(+)</text>
        <dbReference type="Rhea" id="RHEA:47748"/>
        <dbReference type="Rhea" id="RHEA-COMP:9565"/>
        <dbReference type="Rhea" id="RHEA-COMP:9566"/>
        <dbReference type="ChEBI" id="CHEBI:15378"/>
        <dbReference type="ChEBI" id="CHEBI:16389"/>
        <dbReference type="ChEBI" id="CHEBI:17976"/>
        <dbReference type="ChEBI" id="CHEBI:29101"/>
        <dbReference type="ChEBI" id="CHEBI:57540"/>
        <dbReference type="ChEBI" id="CHEBI:57945"/>
        <dbReference type="EC" id="7.2.1.1"/>
    </reaction>
</comment>
<comment type="subunit">
    <text evidence="8">Composed of six subunits; NqrA, NqrB, NqrC, NqrD, NqrE and NqrF.</text>
</comment>
<dbReference type="HAMAP" id="MF_00425">
    <property type="entry name" value="NqrA"/>
    <property type="match status" value="1"/>
</dbReference>
<evidence type="ECO:0000256" key="7">
    <source>
        <dbReference type="ARBA" id="ARBA00023201"/>
    </source>
</evidence>
<dbReference type="Proteomes" id="UP000006621">
    <property type="component" value="Chromosome"/>
</dbReference>
<keyword evidence="1 8" id="KW-0813">Transport</keyword>
<evidence type="ECO:0000256" key="2">
    <source>
        <dbReference type="ARBA" id="ARBA00022967"/>
    </source>
</evidence>
<feature type="domain" description="Na(+)-translocating NADH-quinone reductase subunit A C-terminal" evidence="10">
    <location>
        <begin position="263"/>
        <end position="312"/>
    </location>
</feature>
<evidence type="ECO:0000256" key="8">
    <source>
        <dbReference type="HAMAP-Rule" id="MF_00425"/>
    </source>
</evidence>
<evidence type="ECO:0000313" key="13">
    <source>
        <dbReference type="Proteomes" id="UP000006621"/>
    </source>
</evidence>
<dbReference type="Pfam" id="PF05896">
    <property type="entry name" value="NQRA_N"/>
    <property type="match status" value="1"/>
</dbReference>
<keyword evidence="3 8" id="KW-0520">NAD</keyword>
<dbReference type="PANTHER" id="PTHR37839">
    <property type="entry name" value="NA(+)-TRANSLOCATING NADH-QUINONE REDUCTASE SUBUNIT A"/>
    <property type="match status" value="1"/>
</dbReference>
<reference evidence="12 13" key="1">
    <citation type="journal article" date="2011" name="Stand. Genomic Sci.">
        <title>Genome sequence of the moderately thermophilic halophile Flexistipes sinusarabici strain (MAS10).</title>
        <authorList>
            <person name="Lapidus A."/>
            <person name="Chertkov O."/>
            <person name="Nolan M."/>
            <person name="Lucas S."/>
            <person name="Hammon N."/>
            <person name="Deshpande S."/>
            <person name="Cheng J.F."/>
            <person name="Tapia R."/>
            <person name="Han C."/>
            <person name="Goodwin L."/>
            <person name="Pitluck S."/>
            <person name="Liolios K."/>
            <person name="Pagani I."/>
            <person name="Ivanova N."/>
            <person name="Huntemann M."/>
            <person name="Mavromatis K."/>
            <person name="Mikhailova N."/>
            <person name="Pati A."/>
            <person name="Chen A."/>
            <person name="Palaniappan K."/>
            <person name="Land M."/>
            <person name="Hauser L."/>
            <person name="Brambilla E.M."/>
            <person name="Rohde M."/>
            <person name="Abt B."/>
            <person name="Spring S."/>
            <person name="Goker M."/>
            <person name="Bristow J."/>
            <person name="Eisen J.A."/>
            <person name="Markowitz V."/>
            <person name="Hugenholtz P."/>
            <person name="Kyrpides N.C."/>
            <person name="Klenk H.P."/>
            <person name="Woyke T."/>
        </authorList>
    </citation>
    <scope>NUCLEOTIDE SEQUENCE [LARGE SCALE GENOMIC DNA]</scope>
    <source>
        <strain evidence="13">DSM 4947 / MAS 10</strain>
    </source>
</reference>
<evidence type="ECO:0000259" key="9">
    <source>
        <dbReference type="Pfam" id="PF05896"/>
    </source>
</evidence>
<evidence type="ECO:0000256" key="4">
    <source>
        <dbReference type="ARBA" id="ARBA00023053"/>
    </source>
</evidence>
<dbReference type="OrthoDB" id="9774536at2"/>
<dbReference type="InterPro" id="IPR056148">
    <property type="entry name" value="NQRA_2nd"/>
</dbReference>
<dbReference type="EMBL" id="CP002858">
    <property type="protein sequence ID" value="AEI15539.1"/>
    <property type="molecule type" value="Genomic_DNA"/>
</dbReference>
<dbReference type="InterPro" id="IPR022615">
    <property type="entry name" value="NqrA_C_domain"/>
</dbReference>
<keyword evidence="6 8" id="KW-0830">Ubiquinone</keyword>
<proteinExistence type="inferred from homology"/>
<protein>
    <recommendedName>
        <fullName evidence="8">Na(+)-translocating NADH-quinone reductase subunit A</fullName>
        <shortName evidence="8">Na(+)-NQR subunit A</shortName>
        <shortName evidence="8">Na(+)-translocating NQR subunit A</shortName>
        <ecNumber evidence="8">7.2.1.1</ecNumber>
    </recommendedName>
    <alternativeName>
        <fullName evidence="8">NQR complex subunit A</fullName>
    </alternativeName>
    <alternativeName>
        <fullName evidence="8">NQR-1 subunit A</fullName>
    </alternativeName>
</protein>
<evidence type="ECO:0000256" key="5">
    <source>
        <dbReference type="ARBA" id="ARBA00023065"/>
    </source>
</evidence>
<keyword evidence="13" id="KW-1185">Reference proteome</keyword>
<evidence type="ECO:0000259" key="11">
    <source>
        <dbReference type="Pfam" id="PF24836"/>
    </source>
</evidence>
<evidence type="ECO:0000313" key="12">
    <source>
        <dbReference type="EMBL" id="AEI15539.1"/>
    </source>
</evidence>
<dbReference type="NCBIfam" id="TIGR01936">
    <property type="entry name" value="nqrA"/>
    <property type="match status" value="1"/>
</dbReference>
<organism evidence="12 13">
    <name type="scientific">Flexistipes sinusarabici (strain ATCC 49648 / DSM 4947 / MAS 10)</name>
    <dbReference type="NCBI Taxonomy" id="717231"/>
    <lineage>
        <taxon>Bacteria</taxon>
        <taxon>Pseudomonadati</taxon>
        <taxon>Deferribacterota</taxon>
        <taxon>Deferribacteres</taxon>
        <taxon>Deferribacterales</taxon>
        <taxon>Flexistipitaceae</taxon>
        <taxon>Flexistipes</taxon>
    </lineage>
</organism>
<dbReference type="KEGG" id="fsi:Flexsi_1904"/>
<dbReference type="InterPro" id="IPR056147">
    <property type="entry name" value="NQRA_N"/>
</dbReference>
<sequence length="448" mass="49876">MKTIHIKKGCDIPLKGVPVQEIRDEAAASEYAVLGDDFIGLKPRFLVSEGDFVKKGDALFLHKKNERIKFTSPVAGEVKRINRGEKRKFLSIVIRKSGDDSVTFNKYSNLNNIPAEDVRNQLLESGLWTSFVSRPYGKIADPEAESPDIFITAADTRPLAPRVVNVIGDNYDSFYDGVDVISSLTKSKVFVCIDDENFYIPSDLPDNVEIVRFDGPHPAGLAGTHIHFLSPASREKSVWQIGYQDVIAAGKLFRTGEIYTKRVISIAGEGVREPSLIRTDIGADIFDILKSKLVNDNKYRVISGSPLYGKTCDEPVNFLGKFDYQVSVIPEGGDRELFGWLIPGKNKFSVKNAFTGSLFKKKFSIDTSVGGSKRAIVPIGSYEKVMPLDIIPTYLLRYLEIGDIEMAEKLGCMELLEEDLSLCTFVCPGKIDHCRNLRDVLTTIEKET</sequence>
<evidence type="ECO:0000256" key="6">
    <source>
        <dbReference type="ARBA" id="ARBA00023075"/>
    </source>
</evidence>
<evidence type="ECO:0000259" key="10">
    <source>
        <dbReference type="Pfam" id="PF11973"/>
    </source>
</evidence>